<dbReference type="Pfam" id="PF04116">
    <property type="entry name" value="FA_hydroxylase"/>
    <property type="match status" value="1"/>
</dbReference>
<feature type="transmembrane region" description="Helical" evidence="1">
    <location>
        <begin position="7"/>
        <end position="32"/>
    </location>
</feature>
<dbReference type="GO" id="GO:0016491">
    <property type="term" value="F:oxidoreductase activity"/>
    <property type="evidence" value="ECO:0007669"/>
    <property type="project" value="InterPro"/>
</dbReference>
<keyword evidence="1" id="KW-1133">Transmembrane helix</keyword>
<evidence type="ECO:0000259" key="2">
    <source>
        <dbReference type="Pfam" id="PF04116"/>
    </source>
</evidence>
<feature type="domain" description="Fatty acid hydroxylase" evidence="2">
    <location>
        <begin position="53"/>
        <end position="202"/>
    </location>
</feature>
<evidence type="ECO:0000313" key="3">
    <source>
        <dbReference type="EMBL" id="SVC93567.1"/>
    </source>
</evidence>
<keyword evidence="1" id="KW-0472">Membrane</keyword>
<dbReference type="InterPro" id="IPR006694">
    <property type="entry name" value="Fatty_acid_hydroxylase"/>
</dbReference>
<feature type="non-terminal residue" evidence="3">
    <location>
        <position position="1"/>
    </location>
</feature>
<feature type="transmembrane region" description="Helical" evidence="1">
    <location>
        <begin position="99"/>
        <end position="117"/>
    </location>
</feature>
<reference evidence="3" key="1">
    <citation type="submission" date="2018-05" db="EMBL/GenBank/DDBJ databases">
        <authorList>
            <person name="Lanie J.A."/>
            <person name="Ng W.-L."/>
            <person name="Kazmierczak K.M."/>
            <person name="Andrzejewski T.M."/>
            <person name="Davidsen T.M."/>
            <person name="Wayne K.J."/>
            <person name="Tettelin H."/>
            <person name="Glass J.I."/>
            <person name="Rusch D."/>
            <person name="Podicherti R."/>
            <person name="Tsui H.-C.T."/>
            <person name="Winkler M.E."/>
        </authorList>
    </citation>
    <scope>NUCLEOTIDE SEQUENCE</scope>
</reference>
<dbReference type="GO" id="GO:0008610">
    <property type="term" value="P:lipid biosynthetic process"/>
    <property type="evidence" value="ECO:0007669"/>
    <property type="project" value="InterPro"/>
</dbReference>
<name>A0A382R8V1_9ZZZZ</name>
<protein>
    <recommendedName>
        <fullName evidence="2">Fatty acid hydroxylase domain-containing protein</fullName>
    </recommendedName>
</protein>
<keyword evidence="1" id="KW-0812">Transmembrane</keyword>
<accession>A0A382R8V1</accession>
<gene>
    <name evidence="3" type="ORF">METZ01_LOCUS346421</name>
</gene>
<evidence type="ECO:0000256" key="1">
    <source>
        <dbReference type="SAM" id="Phobius"/>
    </source>
</evidence>
<proteinExistence type="predicted"/>
<sequence>RSKNDLTIELVCLTILPTLIQPAILAFVIFIMDSWVSIYEDFFINSFFLWHVLAFLILDDLTQYLWHRFSHENAFMWKLHRPHHVIEEMGVLVTYRNAFLYYAFMPGIWFSGILIFLGMTEVFLYYLPIKVTVILLAHSEIKWDRFLYKYKILHPLAWIVERTISTPCTHYAHHGLTSEDGVSNPNGNYGNLLFFWDVLFGTAKITRKYPTRFGAWNKMKEPWYVQLFFPLIKSKDTRSELHSIKTDIDYDPSKDYKDFNV</sequence>
<feature type="transmembrane region" description="Helical" evidence="1">
    <location>
        <begin position="38"/>
        <end position="58"/>
    </location>
</feature>
<dbReference type="GO" id="GO:0005506">
    <property type="term" value="F:iron ion binding"/>
    <property type="evidence" value="ECO:0007669"/>
    <property type="project" value="InterPro"/>
</dbReference>
<dbReference type="EMBL" id="UINC01119615">
    <property type="protein sequence ID" value="SVC93567.1"/>
    <property type="molecule type" value="Genomic_DNA"/>
</dbReference>
<dbReference type="AlphaFoldDB" id="A0A382R8V1"/>
<organism evidence="3">
    <name type="scientific">marine metagenome</name>
    <dbReference type="NCBI Taxonomy" id="408172"/>
    <lineage>
        <taxon>unclassified sequences</taxon>
        <taxon>metagenomes</taxon>
        <taxon>ecological metagenomes</taxon>
    </lineage>
</organism>